<keyword evidence="2" id="KW-0677">Repeat</keyword>
<evidence type="ECO:0000256" key="2">
    <source>
        <dbReference type="ARBA" id="ARBA00022737"/>
    </source>
</evidence>
<evidence type="ECO:0000256" key="3">
    <source>
        <dbReference type="PROSITE-ProRule" id="PRU00708"/>
    </source>
</evidence>
<feature type="repeat" description="PPR" evidence="3">
    <location>
        <begin position="138"/>
        <end position="172"/>
    </location>
</feature>
<dbReference type="InterPro" id="IPR011990">
    <property type="entry name" value="TPR-like_helical_dom_sf"/>
</dbReference>
<feature type="repeat" description="PPR" evidence="3">
    <location>
        <begin position="86"/>
        <end position="120"/>
    </location>
</feature>
<comment type="caution">
    <text evidence="4">The sequence shown here is derived from an EMBL/GenBank/DDBJ whole genome shotgun (WGS) entry which is preliminary data.</text>
</comment>
<dbReference type="Pfam" id="PF13041">
    <property type="entry name" value="PPR_2"/>
    <property type="match status" value="2"/>
</dbReference>
<dbReference type="PROSITE" id="PS51375">
    <property type="entry name" value="PPR"/>
    <property type="match status" value="4"/>
</dbReference>
<dbReference type="AlphaFoldDB" id="A0A2I0JGP4"/>
<dbReference type="Proteomes" id="UP000233551">
    <property type="component" value="Unassembled WGS sequence"/>
</dbReference>
<dbReference type="STRING" id="22663.A0A2I0JGP4"/>
<dbReference type="Gene3D" id="1.25.40.10">
    <property type="entry name" value="Tetratricopeptide repeat domain"/>
    <property type="match status" value="2"/>
</dbReference>
<organism evidence="4 5">
    <name type="scientific">Punica granatum</name>
    <name type="common">Pomegranate</name>
    <dbReference type="NCBI Taxonomy" id="22663"/>
    <lineage>
        <taxon>Eukaryota</taxon>
        <taxon>Viridiplantae</taxon>
        <taxon>Streptophyta</taxon>
        <taxon>Embryophyta</taxon>
        <taxon>Tracheophyta</taxon>
        <taxon>Spermatophyta</taxon>
        <taxon>Magnoliopsida</taxon>
        <taxon>eudicotyledons</taxon>
        <taxon>Gunneridae</taxon>
        <taxon>Pentapetalae</taxon>
        <taxon>rosids</taxon>
        <taxon>malvids</taxon>
        <taxon>Myrtales</taxon>
        <taxon>Lythraceae</taxon>
        <taxon>Punica</taxon>
    </lineage>
</organism>
<name>A0A2I0JGP4_PUNGR</name>
<evidence type="ECO:0000313" key="5">
    <source>
        <dbReference type="Proteomes" id="UP000233551"/>
    </source>
</evidence>
<protein>
    <recommendedName>
        <fullName evidence="6">Pentatricopeptide repeat-containing protein</fullName>
    </recommendedName>
</protein>
<dbReference type="EMBL" id="PGOL01001698">
    <property type="protein sequence ID" value="PKI55437.1"/>
    <property type="molecule type" value="Genomic_DNA"/>
</dbReference>
<evidence type="ECO:0000256" key="1">
    <source>
        <dbReference type="ARBA" id="ARBA00007626"/>
    </source>
</evidence>
<feature type="repeat" description="PPR" evidence="3">
    <location>
        <begin position="16"/>
        <end position="50"/>
    </location>
</feature>
<comment type="similarity">
    <text evidence="1">Belongs to the PPR family. P subfamily.</text>
</comment>
<dbReference type="PANTHER" id="PTHR46128">
    <property type="entry name" value="MITOCHONDRIAL GROUP I INTRON SPLICING FACTOR CCM1"/>
    <property type="match status" value="1"/>
</dbReference>
<dbReference type="PANTHER" id="PTHR46128:SF356">
    <property type="entry name" value="PENTACOTRIPEPTIDE-REPEAT REGION OF PRORP DOMAIN-CONTAINING PROTEIN"/>
    <property type="match status" value="1"/>
</dbReference>
<dbReference type="NCBIfam" id="TIGR00756">
    <property type="entry name" value="PPR"/>
    <property type="match status" value="3"/>
</dbReference>
<feature type="repeat" description="PPR" evidence="3">
    <location>
        <begin position="51"/>
        <end position="85"/>
    </location>
</feature>
<dbReference type="InterPro" id="IPR050872">
    <property type="entry name" value="PPR_P_subfamily"/>
</dbReference>
<gene>
    <name evidence="4" type="ORF">CRG98_024150</name>
</gene>
<dbReference type="InterPro" id="IPR002885">
    <property type="entry name" value="PPR_rpt"/>
</dbReference>
<sequence length="239" mass="26855">MVALLGSSMKIGFRLNSVSFNIIMKGWIRIGEREAAWEVLDQILERKVYPSVVTYNSLLGFLCRNRCVDKATSLFKNMKVKGTRPNAVTYELLMEGLCLIGKYKEAKNLMFDMEYRGCRVSEAYKVFLEMLVLGRKPNVATYHMMVDGLCKVDYFEGGLKVLSSMVRSQHCPRSEMFGFFVLGLIRMGNIGGSCFVIEEMVKRKVKVDLEAWEALVRSACGADGCAADLLIEVSASFEG</sequence>
<dbReference type="Pfam" id="PF01535">
    <property type="entry name" value="PPR"/>
    <property type="match status" value="1"/>
</dbReference>
<evidence type="ECO:0000313" key="4">
    <source>
        <dbReference type="EMBL" id="PKI55437.1"/>
    </source>
</evidence>
<proteinExistence type="inferred from homology"/>
<keyword evidence="5" id="KW-1185">Reference proteome</keyword>
<accession>A0A2I0JGP4</accession>
<evidence type="ECO:0008006" key="6">
    <source>
        <dbReference type="Google" id="ProtNLM"/>
    </source>
</evidence>
<reference evidence="4 5" key="1">
    <citation type="submission" date="2017-11" db="EMBL/GenBank/DDBJ databases">
        <title>De-novo sequencing of pomegranate (Punica granatum L.) genome.</title>
        <authorList>
            <person name="Akparov Z."/>
            <person name="Amiraslanov A."/>
            <person name="Hajiyeva S."/>
            <person name="Abbasov M."/>
            <person name="Kaur K."/>
            <person name="Hamwieh A."/>
            <person name="Solovyev V."/>
            <person name="Salamov A."/>
            <person name="Braich B."/>
            <person name="Kosarev P."/>
            <person name="Mahmoud A."/>
            <person name="Hajiyev E."/>
            <person name="Babayeva S."/>
            <person name="Izzatullayeva V."/>
            <person name="Mammadov A."/>
            <person name="Mammadov A."/>
            <person name="Sharifova S."/>
            <person name="Ojaghi J."/>
            <person name="Eynullazada K."/>
            <person name="Bayramov B."/>
            <person name="Abdulazimova A."/>
            <person name="Shahmuradov I."/>
        </authorList>
    </citation>
    <scope>NUCLEOTIDE SEQUENCE [LARGE SCALE GENOMIC DNA]</scope>
    <source>
        <strain evidence="5">cv. AG2017</strain>
        <tissue evidence="4">Leaf</tissue>
    </source>
</reference>